<feature type="non-terminal residue" evidence="1">
    <location>
        <position position="1"/>
    </location>
</feature>
<proteinExistence type="predicted"/>
<protein>
    <submittedName>
        <fullName evidence="1">Uncharacterized protein</fullName>
    </submittedName>
</protein>
<dbReference type="EMBL" id="UINC01059800">
    <property type="protein sequence ID" value="SVB83611.1"/>
    <property type="molecule type" value="Genomic_DNA"/>
</dbReference>
<sequence length="55" mass="5900">VTLNSAVAEVRFSPAGIYGSRTVIETSDRVQSALSFAVALRTYVPRMVKVGMVVV</sequence>
<accession>A0A382HAW2</accession>
<dbReference type="AlphaFoldDB" id="A0A382HAW2"/>
<evidence type="ECO:0000313" key="1">
    <source>
        <dbReference type="EMBL" id="SVB83611.1"/>
    </source>
</evidence>
<gene>
    <name evidence="1" type="ORF">METZ01_LOCUS236465</name>
</gene>
<reference evidence="1" key="1">
    <citation type="submission" date="2018-05" db="EMBL/GenBank/DDBJ databases">
        <authorList>
            <person name="Lanie J.A."/>
            <person name="Ng W.-L."/>
            <person name="Kazmierczak K.M."/>
            <person name="Andrzejewski T.M."/>
            <person name="Davidsen T.M."/>
            <person name="Wayne K.J."/>
            <person name="Tettelin H."/>
            <person name="Glass J.I."/>
            <person name="Rusch D."/>
            <person name="Podicherti R."/>
            <person name="Tsui H.-C.T."/>
            <person name="Winkler M.E."/>
        </authorList>
    </citation>
    <scope>NUCLEOTIDE SEQUENCE</scope>
</reference>
<organism evidence="1">
    <name type="scientific">marine metagenome</name>
    <dbReference type="NCBI Taxonomy" id="408172"/>
    <lineage>
        <taxon>unclassified sequences</taxon>
        <taxon>metagenomes</taxon>
        <taxon>ecological metagenomes</taxon>
    </lineage>
</organism>
<name>A0A382HAW2_9ZZZZ</name>